<evidence type="ECO:0000313" key="2">
    <source>
        <dbReference type="Proteomes" id="UP000018320"/>
    </source>
</evidence>
<dbReference type="VEuPathDB" id="GiardiaDB:GL50803_0015936"/>
<accession>V6TGD8</accession>
<dbReference type="Proteomes" id="UP000018320">
    <property type="component" value="Unassembled WGS sequence"/>
</dbReference>
<dbReference type="AlphaFoldDB" id="V6TGD8"/>
<comment type="caution">
    <text evidence="1">The sequence shown here is derived from an EMBL/GenBank/DDBJ whole genome shotgun (WGS) entry which is preliminary data.</text>
</comment>
<name>V6TGD8_GIAIN</name>
<sequence length="282" mass="31661">MTKNSMSIVDCASHLRDIFNNTVPAFETDPDTIKYLAPLLKEYKSIVQAIDEMKQILTCRICAAEAEQQILKVELEQIDPSYHERFSPKVLQAARSLSTIVSKLATTASSNSISPSRPYGSEIVSQLAVLELELLFFEAQLTEIDGKQKQMRKVLQSLHQQRKKLNEFNNGTHLENILLHEQKQIGTLAEIEQTTANLEQSMAVLEARLQSFGANMDHFDIEALAKGTQELAATQQRITEVLATPEYDAIAGIPQVSPKELDAEIERIRGELNELIEQLEEV</sequence>
<evidence type="ECO:0000313" key="1">
    <source>
        <dbReference type="EMBL" id="ESU36000.1"/>
    </source>
</evidence>
<dbReference type="EMBL" id="AHGT01000060">
    <property type="protein sequence ID" value="ESU36000.1"/>
    <property type="molecule type" value="Genomic_DNA"/>
</dbReference>
<reference evidence="2" key="1">
    <citation type="submission" date="2012-02" db="EMBL/GenBank/DDBJ databases">
        <title>Genome sequencing of Giardia lamblia Genotypes A2 and B isolates (DH and GS) and comparative analysis with the genomes of Genotypes A1 and E (WB and Pig).</title>
        <authorList>
            <person name="Adam R."/>
            <person name="Dahlstrom E."/>
            <person name="Martens C."/>
            <person name="Bruno D."/>
            <person name="Barbian K."/>
            <person name="Porcella S.F."/>
            <person name="Nash T."/>
        </authorList>
    </citation>
    <scope>NUCLEOTIDE SEQUENCE</scope>
    <source>
        <strain evidence="2">DH</strain>
    </source>
</reference>
<organism evidence="1 2">
    <name type="scientific">Giardia intestinalis</name>
    <name type="common">Giardia lamblia</name>
    <dbReference type="NCBI Taxonomy" id="5741"/>
    <lineage>
        <taxon>Eukaryota</taxon>
        <taxon>Metamonada</taxon>
        <taxon>Diplomonadida</taxon>
        <taxon>Hexamitidae</taxon>
        <taxon>Giardiinae</taxon>
        <taxon>Giardia</taxon>
    </lineage>
</organism>
<protein>
    <submittedName>
        <fullName evidence="1">Uncharacterized protein</fullName>
    </submittedName>
</protein>
<proteinExistence type="predicted"/>
<dbReference type="VEuPathDB" id="GiardiaDB:QR46_0627"/>
<dbReference type="VEuPathDB" id="GiardiaDB:DHA2_152262"/>
<dbReference type="VEuPathDB" id="GiardiaDB:GL50581_2230"/>
<gene>
    <name evidence="1" type="ORF">DHA2_152262</name>
</gene>
<reference evidence="1 2" key="2">
    <citation type="journal article" date="2013" name="Genome Biol. Evol.">
        <title>Genome sequencing of Giardia lamblia genotypes A2 and B isolates (DH and GS) and comparative analysis with the genomes of genotypes A1 and E (WB and Pig).</title>
        <authorList>
            <person name="Adam R.D."/>
            <person name="Dahlstrom E.W."/>
            <person name="Martens C.A."/>
            <person name="Bruno D.P."/>
            <person name="Barbian K.D."/>
            <person name="Ricklefs S.M."/>
            <person name="Hernandez M.M."/>
            <person name="Narla N.P."/>
            <person name="Patel R.B."/>
            <person name="Porcella S.F."/>
            <person name="Nash T.E."/>
        </authorList>
    </citation>
    <scope>NUCLEOTIDE SEQUENCE [LARGE SCALE GENOMIC DNA]</scope>
    <source>
        <strain evidence="1 2">DH</strain>
    </source>
</reference>